<evidence type="ECO:0000256" key="1">
    <source>
        <dbReference type="SAM" id="MobiDB-lite"/>
    </source>
</evidence>
<proteinExistence type="predicted"/>
<organism evidence="2 3">
    <name type="scientific">Ferrimonas marina</name>
    <dbReference type="NCBI Taxonomy" id="299255"/>
    <lineage>
        <taxon>Bacteria</taxon>
        <taxon>Pseudomonadati</taxon>
        <taxon>Pseudomonadota</taxon>
        <taxon>Gammaproteobacteria</taxon>
        <taxon>Alteromonadales</taxon>
        <taxon>Ferrimonadaceae</taxon>
        <taxon>Ferrimonas</taxon>
    </lineage>
</organism>
<sequence length="47" mass="5215">MADQNFKPEEHSPAELQSGQTWRDGAIGQQLVELLEDAYQDDLPGDA</sequence>
<evidence type="ECO:0000313" key="3">
    <source>
        <dbReference type="Proteomes" id="UP000184268"/>
    </source>
</evidence>
<protein>
    <submittedName>
        <fullName evidence="2">Uncharacterized protein</fullName>
    </submittedName>
</protein>
<dbReference type="AlphaFoldDB" id="A0A1M5VVT9"/>
<dbReference type="Proteomes" id="UP000184268">
    <property type="component" value="Unassembled WGS sequence"/>
</dbReference>
<feature type="compositionally biased region" description="Basic and acidic residues" evidence="1">
    <location>
        <begin position="1"/>
        <end position="13"/>
    </location>
</feature>
<reference evidence="2 3" key="1">
    <citation type="submission" date="2016-11" db="EMBL/GenBank/DDBJ databases">
        <authorList>
            <person name="Jaros S."/>
            <person name="Januszkiewicz K."/>
            <person name="Wedrychowicz H."/>
        </authorList>
    </citation>
    <scope>NUCLEOTIDE SEQUENCE [LARGE SCALE GENOMIC DNA]</scope>
    <source>
        <strain evidence="2 3">DSM 16917</strain>
    </source>
</reference>
<accession>A0A1M5VVT9</accession>
<gene>
    <name evidence="2" type="ORF">SAMN02745129_3020</name>
</gene>
<name>A0A1M5VVT9_9GAMM</name>
<keyword evidence="3" id="KW-1185">Reference proteome</keyword>
<dbReference type="RefSeq" id="WP_156480041.1">
    <property type="nucleotide sequence ID" value="NZ_FQXG01000004.1"/>
</dbReference>
<dbReference type="EMBL" id="FQXG01000004">
    <property type="protein sequence ID" value="SHH79356.1"/>
    <property type="molecule type" value="Genomic_DNA"/>
</dbReference>
<feature type="region of interest" description="Disordered" evidence="1">
    <location>
        <begin position="1"/>
        <end position="24"/>
    </location>
</feature>
<evidence type="ECO:0000313" key="2">
    <source>
        <dbReference type="EMBL" id="SHH79356.1"/>
    </source>
</evidence>